<dbReference type="EMBL" id="HAEI01003891">
    <property type="protein sequence ID" value="SBR86422.1"/>
    <property type="molecule type" value="Transcribed_RNA"/>
</dbReference>
<gene>
    <name evidence="7" type="primary">CR356230.1</name>
</gene>
<evidence type="ECO:0000313" key="7">
    <source>
        <dbReference type="EMBL" id="SBR86422.1"/>
    </source>
</evidence>
<feature type="compositionally biased region" description="Low complexity" evidence="5">
    <location>
        <begin position="79"/>
        <end position="89"/>
    </location>
</feature>
<proteinExistence type="predicted"/>
<dbReference type="GO" id="GO:0003677">
    <property type="term" value="F:DNA binding"/>
    <property type="evidence" value="ECO:0007669"/>
    <property type="project" value="InterPro"/>
</dbReference>
<evidence type="ECO:0000256" key="4">
    <source>
        <dbReference type="PROSITE-ProRule" id="PRU00027"/>
    </source>
</evidence>
<evidence type="ECO:0000256" key="1">
    <source>
        <dbReference type="ARBA" id="ARBA00022723"/>
    </source>
</evidence>
<dbReference type="PROSITE" id="PS50808">
    <property type="entry name" value="ZF_BED"/>
    <property type="match status" value="1"/>
</dbReference>
<keyword evidence="3" id="KW-0862">Zinc</keyword>
<sequence>MAAKERIPLVEKRGKTTSVVWKYYGFAESDVNQVDIVCKLCYGVVAAPQGNTTNLFNHLRTAHKVTYDETMKEHREKPSTTPASSSQTSIHATLYNATKYPTSSQTQGDNKRGNFFPRQRPVLSQHSEQPRL</sequence>
<dbReference type="Pfam" id="PF02892">
    <property type="entry name" value="zf-BED"/>
    <property type="match status" value="1"/>
</dbReference>
<feature type="compositionally biased region" description="Basic and acidic residues" evidence="5">
    <location>
        <begin position="69"/>
        <end position="78"/>
    </location>
</feature>
<feature type="compositionally biased region" description="Polar residues" evidence="5">
    <location>
        <begin position="122"/>
        <end position="132"/>
    </location>
</feature>
<evidence type="ECO:0000256" key="3">
    <source>
        <dbReference type="ARBA" id="ARBA00022833"/>
    </source>
</evidence>
<evidence type="ECO:0000256" key="2">
    <source>
        <dbReference type="ARBA" id="ARBA00022771"/>
    </source>
</evidence>
<dbReference type="SUPFAM" id="SSF57667">
    <property type="entry name" value="beta-beta-alpha zinc fingers"/>
    <property type="match status" value="1"/>
</dbReference>
<protein>
    <recommendedName>
        <fullName evidence="6">BED-type domain-containing protein</fullName>
    </recommendedName>
</protein>
<accession>A0A1A8PZH5</accession>
<keyword evidence="1" id="KW-0479">Metal-binding</keyword>
<feature type="region of interest" description="Disordered" evidence="5">
    <location>
        <begin position="69"/>
        <end position="132"/>
    </location>
</feature>
<keyword evidence="2 4" id="KW-0863">Zinc-finger</keyword>
<dbReference type="InterPro" id="IPR003656">
    <property type="entry name" value="Znf_BED"/>
</dbReference>
<dbReference type="InterPro" id="IPR036236">
    <property type="entry name" value="Znf_C2H2_sf"/>
</dbReference>
<evidence type="ECO:0000259" key="6">
    <source>
        <dbReference type="PROSITE" id="PS50808"/>
    </source>
</evidence>
<dbReference type="GO" id="GO:0008270">
    <property type="term" value="F:zinc ion binding"/>
    <property type="evidence" value="ECO:0007669"/>
    <property type="project" value="UniProtKB-KW"/>
</dbReference>
<name>A0A1A8PZH5_9TELE</name>
<dbReference type="AlphaFoldDB" id="A0A1A8PZH5"/>
<reference evidence="7" key="2">
    <citation type="submission" date="2016-06" db="EMBL/GenBank/DDBJ databases">
        <title>The genome of a short-lived fish provides insights into sex chromosome evolution and the genetic control of aging.</title>
        <authorList>
            <person name="Reichwald K."/>
            <person name="Felder M."/>
            <person name="Petzold A."/>
            <person name="Koch P."/>
            <person name="Groth M."/>
            <person name="Platzer M."/>
        </authorList>
    </citation>
    <scope>NUCLEOTIDE SEQUENCE</scope>
    <source>
        <tissue evidence="7">Brain</tissue>
    </source>
</reference>
<organism evidence="7">
    <name type="scientific">Nothobranchius rachovii</name>
    <name type="common">bluefin notho</name>
    <dbReference type="NCBI Taxonomy" id="451742"/>
    <lineage>
        <taxon>Eukaryota</taxon>
        <taxon>Metazoa</taxon>
        <taxon>Chordata</taxon>
        <taxon>Craniata</taxon>
        <taxon>Vertebrata</taxon>
        <taxon>Euteleostomi</taxon>
        <taxon>Actinopterygii</taxon>
        <taxon>Neopterygii</taxon>
        <taxon>Teleostei</taxon>
        <taxon>Neoteleostei</taxon>
        <taxon>Acanthomorphata</taxon>
        <taxon>Ovalentaria</taxon>
        <taxon>Atherinomorphae</taxon>
        <taxon>Cyprinodontiformes</taxon>
        <taxon>Nothobranchiidae</taxon>
        <taxon>Nothobranchius</taxon>
    </lineage>
</organism>
<feature type="compositionally biased region" description="Polar residues" evidence="5">
    <location>
        <begin position="95"/>
        <end position="108"/>
    </location>
</feature>
<evidence type="ECO:0000256" key="5">
    <source>
        <dbReference type="SAM" id="MobiDB-lite"/>
    </source>
</evidence>
<feature type="domain" description="BED-type" evidence="6">
    <location>
        <begin position="15"/>
        <end position="70"/>
    </location>
</feature>
<dbReference type="SMART" id="SM00614">
    <property type="entry name" value="ZnF_BED"/>
    <property type="match status" value="1"/>
</dbReference>
<reference evidence="7" key="1">
    <citation type="submission" date="2016-05" db="EMBL/GenBank/DDBJ databases">
        <authorList>
            <person name="Lavstsen T."/>
            <person name="Jespersen J.S."/>
        </authorList>
    </citation>
    <scope>NUCLEOTIDE SEQUENCE</scope>
    <source>
        <tissue evidence="7">Brain</tissue>
    </source>
</reference>